<evidence type="ECO:0000313" key="2">
    <source>
        <dbReference type="EMBL" id="KAK1612459.1"/>
    </source>
</evidence>
<feature type="coiled-coil region" evidence="1">
    <location>
        <begin position="38"/>
        <end position="87"/>
    </location>
</feature>
<keyword evidence="3" id="KW-1185">Reference proteome</keyword>
<reference evidence="2" key="1">
    <citation type="submission" date="2023-07" db="EMBL/GenBank/DDBJ databases">
        <title>A chromosome-level genome assembly of Lolium multiflorum.</title>
        <authorList>
            <person name="Chen Y."/>
            <person name="Copetti D."/>
            <person name="Kolliker R."/>
            <person name="Studer B."/>
        </authorList>
    </citation>
    <scope>NUCLEOTIDE SEQUENCE</scope>
    <source>
        <strain evidence="2">02402/16</strain>
        <tissue evidence="2">Leaf</tissue>
    </source>
</reference>
<evidence type="ECO:0000313" key="3">
    <source>
        <dbReference type="Proteomes" id="UP001231189"/>
    </source>
</evidence>
<evidence type="ECO:0000256" key="1">
    <source>
        <dbReference type="SAM" id="Coils"/>
    </source>
</evidence>
<accession>A0AAD8R314</accession>
<organism evidence="2 3">
    <name type="scientific">Lolium multiflorum</name>
    <name type="common">Italian ryegrass</name>
    <name type="synonym">Lolium perenne subsp. multiflorum</name>
    <dbReference type="NCBI Taxonomy" id="4521"/>
    <lineage>
        <taxon>Eukaryota</taxon>
        <taxon>Viridiplantae</taxon>
        <taxon>Streptophyta</taxon>
        <taxon>Embryophyta</taxon>
        <taxon>Tracheophyta</taxon>
        <taxon>Spermatophyta</taxon>
        <taxon>Magnoliopsida</taxon>
        <taxon>Liliopsida</taxon>
        <taxon>Poales</taxon>
        <taxon>Poaceae</taxon>
        <taxon>BOP clade</taxon>
        <taxon>Pooideae</taxon>
        <taxon>Poodae</taxon>
        <taxon>Poeae</taxon>
        <taxon>Poeae Chloroplast Group 2 (Poeae type)</taxon>
        <taxon>Loliodinae</taxon>
        <taxon>Loliinae</taxon>
        <taxon>Lolium</taxon>
    </lineage>
</organism>
<dbReference type="EMBL" id="JAUUTY010000007">
    <property type="protein sequence ID" value="KAK1612459.1"/>
    <property type="molecule type" value="Genomic_DNA"/>
</dbReference>
<gene>
    <name evidence="2" type="ORF">QYE76_036132</name>
</gene>
<protein>
    <submittedName>
        <fullName evidence="2">Uncharacterized protein</fullName>
    </submittedName>
</protein>
<dbReference type="Proteomes" id="UP001231189">
    <property type="component" value="Unassembled WGS sequence"/>
</dbReference>
<name>A0AAD8R314_LOLMU</name>
<sequence>MADEGAIVTTVGDEAKVAVIVAPIDEEAAAVPVVVQPVTSMEKVRSELTAEHSQVENKNHAKRRRALNQWNRDVVATEKRKRAAEQLQLLQASSGHGGLVLP</sequence>
<dbReference type="AlphaFoldDB" id="A0AAD8R314"/>
<proteinExistence type="predicted"/>
<keyword evidence="1" id="KW-0175">Coiled coil</keyword>
<comment type="caution">
    <text evidence="2">The sequence shown here is derived from an EMBL/GenBank/DDBJ whole genome shotgun (WGS) entry which is preliminary data.</text>
</comment>